<organism evidence="1 2">
    <name type="scientific">Dorea longicatena</name>
    <dbReference type="NCBI Taxonomy" id="88431"/>
    <lineage>
        <taxon>Bacteria</taxon>
        <taxon>Bacillati</taxon>
        <taxon>Bacillota</taxon>
        <taxon>Clostridia</taxon>
        <taxon>Lachnospirales</taxon>
        <taxon>Lachnospiraceae</taxon>
        <taxon>Dorea</taxon>
    </lineage>
</organism>
<name>A0A564SD95_9FIRM</name>
<dbReference type="Proteomes" id="UP000398619">
    <property type="component" value="Unassembled WGS sequence"/>
</dbReference>
<sequence length="49" mass="5575">MGERIPADAFEYIVKAGESLVEGSLLIALTEEDERPDFWSSCQLETEIW</sequence>
<proteinExistence type="predicted"/>
<protein>
    <submittedName>
        <fullName evidence="1">Uncharacterized protein</fullName>
    </submittedName>
</protein>
<gene>
    <name evidence="1" type="ORF">DLSSTS7063_00484</name>
</gene>
<accession>A0A564SD95</accession>
<dbReference type="EMBL" id="CABHNM010000014">
    <property type="protein sequence ID" value="VUW93127.1"/>
    <property type="molecule type" value="Genomic_DNA"/>
</dbReference>
<evidence type="ECO:0000313" key="2">
    <source>
        <dbReference type="Proteomes" id="UP000398619"/>
    </source>
</evidence>
<evidence type="ECO:0000313" key="1">
    <source>
        <dbReference type="EMBL" id="VUW93127.1"/>
    </source>
</evidence>
<dbReference type="RefSeq" id="WP_186290146.1">
    <property type="nucleotide sequence ID" value="NZ_CABHNM010000014.1"/>
</dbReference>
<dbReference type="AlphaFoldDB" id="A0A564SD95"/>
<reference evidence="1 2" key="1">
    <citation type="submission" date="2019-07" db="EMBL/GenBank/DDBJ databases">
        <authorList>
            <person name="Hibberd C M."/>
            <person name="Gehrig L. J."/>
            <person name="Chang H.-W."/>
            <person name="Venkatesh S."/>
        </authorList>
    </citation>
    <scope>NUCLEOTIDE SEQUENCE [LARGE SCALE GENOMIC DNA]</scope>
    <source>
        <strain evidence="1">Dorea_longicatena_SSTS_Bg7063</strain>
    </source>
</reference>